<dbReference type="Gene3D" id="3.30.565.10">
    <property type="entry name" value="Histidine kinase-like ATPase, C-terminal domain"/>
    <property type="match status" value="1"/>
</dbReference>
<dbReference type="Gene3D" id="1.25.40.10">
    <property type="entry name" value="Tetratricopeptide repeat domain"/>
    <property type="match status" value="2"/>
</dbReference>
<evidence type="ECO:0000256" key="3">
    <source>
        <dbReference type="ARBA" id="ARBA00022553"/>
    </source>
</evidence>
<name>A0A401U5U6_9BACT</name>
<dbReference type="InterPro" id="IPR036097">
    <property type="entry name" value="HisK_dim/P_sf"/>
</dbReference>
<dbReference type="SUPFAM" id="SSF48452">
    <property type="entry name" value="TPR-like"/>
    <property type="match status" value="2"/>
</dbReference>
<dbReference type="OrthoDB" id="9810447at2"/>
<feature type="coiled-coil region" evidence="8">
    <location>
        <begin position="350"/>
        <end position="382"/>
    </location>
</feature>
<dbReference type="PANTHER" id="PTHR43711">
    <property type="entry name" value="TWO-COMPONENT HISTIDINE KINASE"/>
    <property type="match status" value="1"/>
</dbReference>
<feature type="repeat" description="TPR" evidence="7">
    <location>
        <begin position="226"/>
        <end position="259"/>
    </location>
</feature>
<dbReference type="FunFam" id="3.30.565.10:FF:000006">
    <property type="entry name" value="Sensor histidine kinase WalK"/>
    <property type="match status" value="1"/>
</dbReference>
<evidence type="ECO:0000256" key="5">
    <source>
        <dbReference type="ARBA" id="ARBA00022777"/>
    </source>
</evidence>
<dbReference type="SMART" id="SM00388">
    <property type="entry name" value="HisKA"/>
    <property type="match status" value="1"/>
</dbReference>
<dbReference type="PANTHER" id="PTHR43711:SF26">
    <property type="entry name" value="SENSOR HISTIDINE KINASE RCSC"/>
    <property type="match status" value="1"/>
</dbReference>
<evidence type="ECO:0000256" key="9">
    <source>
        <dbReference type="SAM" id="Phobius"/>
    </source>
</evidence>
<dbReference type="InterPro" id="IPR003661">
    <property type="entry name" value="HisK_dim/P_dom"/>
</dbReference>
<evidence type="ECO:0000256" key="8">
    <source>
        <dbReference type="SAM" id="Coils"/>
    </source>
</evidence>
<evidence type="ECO:0000313" key="11">
    <source>
        <dbReference type="EMBL" id="GCC50255.1"/>
    </source>
</evidence>
<dbReference type="Gene3D" id="1.10.287.130">
    <property type="match status" value="1"/>
</dbReference>
<organism evidence="11 12">
    <name type="scientific">Chryseotalea sanaruensis</name>
    <dbReference type="NCBI Taxonomy" id="2482724"/>
    <lineage>
        <taxon>Bacteria</taxon>
        <taxon>Pseudomonadati</taxon>
        <taxon>Bacteroidota</taxon>
        <taxon>Cytophagia</taxon>
        <taxon>Cytophagales</taxon>
        <taxon>Chryseotaleaceae</taxon>
        <taxon>Chryseotalea</taxon>
    </lineage>
</organism>
<keyword evidence="9" id="KW-0472">Membrane</keyword>
<dbReference type="InterPro" id="IPR005467">
    <property type="entry name" value="His_kinase_dom"/>
</dbReference>
<dbReference type="EC" id="2.7.13.3" evidence="2"/>
<dbReference type="InterPro" id="IPR003594">
    <property type="entry name" value="HATPase_dom"/>
</dbReference>
<evidence type="ECO:0000256" key="7">
    <source>
        <dbReference type="PROSITE-ProRule" id="PRU00339"/>
    </source>
</evidence>
<dbReference type="SMART" id="SM00028">
    <property type="entry name" value="TPR"/>
    <property type="match status" value="6"/>
</dbReference>
<dbReference type="Pfam" id="PF13424">
    <property type="entry name" value="TPR_12"/>
    <property type="match status" value="1"/>
</dbReference>
<gene>
    <name evidence="11" type="ORF">SanaruYs_04700</name>
</gene>
<keyword evidence="9" id="KW-0812">Transmembrane</keyword>
<dbReference type="GO" id="GO:0000155">
    <property type="term" value="F:phosphorelay sensor kinase activity"/>
    <property type="evidence" value="ECO:0007669"/>
    <property type="project" value="InterPro"/>
</dbReference>
<keyword evidence="4" id="KW-0808">Transferase</keyword>
<feature type="transmembrane region" description="Helical" evidence="9">
    <location>
        <begin position="387"/>
        <end position="407"/>
    </location>
</feature>
<feature type="coiled-coil region" evidence="8">
    <location>
        <begin position="232"/>
        <end position="299"/>
    </location>
</feature>
<dbReference type="CDD" id="cd00082">
    <property type="entry name" value="HisKA"/>
    <property type="match status" value="1"/>
</dbReference>
<feature type="domain" description="Histidine kinase" evidence="10">
    <location>
        <begin position="443"/>
        <end position="660"/>
    </location>
</feature>
<dbReference type="SUPFAM" id="SSF47384">
    <property type="entry name" value="Homodimeric domain of signal transducing histidine kinase"/>
    <property type="match status" value="1"/>
</dbReference>
<dbReference type="RefSeq" id="WP_127120902.1">
    <property type="nucleotide sequence ID" value="NZ_BHXQ01000001.1"/>
</dbReference>
<reference evidence="11 12" key="1">
    <citation type="submission" date="2018-11" db="EMBL/GenBank/DDBJ databases">
        <title>Chryseotalea sanarue gen. nov., sp., nov., a member of the family Cytophagaceae, isolated from a brackish lake in Hamamatsu Japan.</title>
        <authorList>
            <person name="Maejima Y."/>
            <person name="Iino T."/>
            <person name="Muraguchi Y."/>
            <person name="Fukuda K."/>
            <person name="Ohkuma M."/>
            <person name="Moriuchi R."/>
            <person name="Dohra H."/>
            <person name="Kimbara K."/>
            <person name="Shintani M."/>
        </authorList>
    </citation>
    <scope>NUCLEOTIDE SEQUENCE [LARGE SCALE GENOMIC DNA]</scope>
    <source>
        <strain evidence="11 12">Ys</strain>
    </source>
</reference>
<dbReference type="SUPFAM" id="SSF55874">
    <property type="entry name" value="ATPase domain of HSP90 chaperone/DNA topoisomerase II/histidine kinase"/>
    <property type="match status" value="1"/>
</dbReference>
<feature type="coiled-coil region" evidence="8">
    <location>
        <begin position="409"/>
        <end position="436"/>
    </location>
</feature>
<sequence>MLFRFFSVFVLLLITLTGVLAQEKQDLTWYLGFLDYSKKDPALLIEESSKRLQTAIEIQDLASQASEYKEQGLLALTRTHNYAQAYDFFTKALDIEDSLSLNYERTITYLAIAQLYHQVKEPIKSLQTLNRGIAFQEKTDDLNLRVYYYTQLGKQYLANNNTALAIEQYEVVLELLADINKPSLKGEAYYNIANAISIDGDFEKALKYYKMALNEYRSVKEKKREAIALNDIAKLYKNNKNYERALANYNAALEIRQSLKDKPGIAQTYNDVAILYFDKQNIQQAIPNLELALAEAKEINATGETRRSYEYLYLCYKNLNDFQRALYYLEQFTSYNEMLQQENDQSSILSKEAAREIAIQESKVEKLEIERLQREKELQTQKEFRRLLMIGMALVAIIASLIFILYISKRRANRLLAASNERIQQQNLQLQDLNATKDKFFSIISHDLKGPLNSLTSFSGLLINHTDKLSKEDIQMLATDLDKSVKNLFALLENLLEWSRSQTGNIEFKPEAIDLTEILNENKSLLEAQANAKNINIEQLVHQPMPLKAHRHSVTTVVRNLLSNAIKFTPEGGTISLNMEKENRFVKVSVRDTGVGMSPEVMDKLFRIDSKHSTKGTANEKGTGLGLILCKDFIEKNGGQIGVSSELNKGSVFYFTLPLA</sequence>
<dbReference type="InterPro" id="IPR011990">
    <property type="entry name" value="TPR-like_helical_dom_sf"/>
</dbReference>
<keyword evidence="7" id="KW-0802">TPR repeat</keyword>
<keyword evidence="5 11" id="KW-0418">Kinase</keyword>
<keyword evidence="6" id="KW-0902">Two-component regulatory system</keyword>
<comment type="caution">
    <text evidence="11">The sequence shown here is derived from an EMBL/GenBank/DDBJ whole genome shotgun (WGS) entry which is preliminary data.</text>
</comment>
<dbReference type="InterPro" id="IPR019734">
    <property type="entry name" value="TPR_rpt"/>
</dbReference>
<dbReference type="SMART" id="SM00387">
    <property type="entry name" value="HATPase_c"/>
    <property type="match status" value="1"/>
</dbReference>
<dbReference type="InterPro" id="IPR050736">
    <property type="entry name" value="Sensor_HK_Regulatory"/>
</dbReference>
<evidence type="ECO:0000313" key="12">
    <source>
        <dbReference type="Proteomes" id="UP000288227"/>
    </source>
</evidence>
<keyword evidence="8" id="KW-0175">Coiled coil</keyword>
<proteinExistence type="predicted"/>
<keyword evidence="12" id="KW-1185">Reference proteome</keyword>
<dbReference type="EMBL" id="BHXQ01000001">
    <property type="protein sequence ID" value="GCC50255.1"/>
    <property type="molecule type" value="Genomic_DNA"/>
</dbReference>
<accession>A0A401U5U6</accession>
<dbReference type="AlphaFoldDB" id="A0A401U5U6"/>
<dbReference type="Proteomes" id="UP000288227">
    <property type="component" value="Unassembled WGS sequence"/>
</dbReference>
<evidence type="ECO:0000256" key="2">
    <source>
        <dbReference type="ARBA" id="ARBA00012438"/>
    </source>
</evidence>
<evidence type="ECO:0000259" key="10">
    <source>
        <dbReference type="PROSITE" id="PS50109"/>
    </source>
</evidence>
<keyword evidence="3" id="KW-0597">Phosphoprotein</keyword>
<feature type="repeat" description="TPR" evidence="7">
    <location>
        <begin position="186"/>
        <end position="219"/>
    </location>
</feature>
<dbReference type="InterPro" id="IPR004358">
    <property type="entry name" value="Sig_transdc_His_kin-like_C"/>
</dbReference>
<dbReference type="InterPro" id="IPR036890">
    <property type="entry name" value="HATPase_C_sf"/>
</dbReference>
<dbReference type="PRINTS" id="PR00344">
    <property type="entry name" value="BCTRLSENSOR"/>
</dbReference>
<evidence type="ECO:0000256" key="4">
    <source>
        <dbReference type="ARBA" id="ARBA00022679"/>
    </source>
</evidence>
<dbReference type="Pfam" id="PF02518">
    <property type="entry name" value="HATPase_c"/>
    <property type="match status" value="1"/>
</dbReference>
<evidence type="ECO:0000256" key="6">
    <source>
        <dbReference type="ARBA" id="ARBA00023012"/>
    </source>
</evidence>
<comment type="catalytic activity">
    <reaction evidence="1">
        <text>ATP + protein L-histidine = ADP + protein N-phospho-L-histidine.</text>
        <dbReference type="EC" id="2.7.13.3"/>
    </reaction>
</comment>
<dbReference type="PROSITE" id="PS50109">
    <property type="entry name" value="HIS_KIN"/>
    <property type="match status" value="1"/>
</dbReference>
<evidence type="ECO:0000256" key="1">
    <source>
        <dbReference type="ARBA" id="ARBA00000085"/>
    </source>
</evidence>
<keyword evidence="9" id="KW-1133">Transmembrane helix</keyword>
<dbReference type="PROSITE" id="PS50005">
    <property type="entry name" value="TPR"/>
    <property type="match status" value="2"/>
</dbReference>
<dbReference type="Pfam" id="PF00512">
    <property type="entry name" value="HisKA"/>
    <property type="match status" value="1"/>
</dbReference>
<protein>
    <recommendedName>
        <fullName evidence="2">histidine kinase</fullName>
        <ecNumber evidence="2">2.7.13.3</ecNumber>
    </recommendedName>
</protein>